<gene>
    <name evidence="2" type="ORF">NCTC13148_00068</name>
</gene>
<evidence type="ECO:0000313" key="3">
    <source>
        <dbReference type="Proteomes" id="UP000254255"/>
    </source>
</evidence>
<evidence type="ECO:0000256" key="1">
    <source>
        <dbReference type="SAM" id="Phobius"/>
    </source>
</evidence>
<keyword evidence="1" id="KW-1133">Transmembrane helix</keyword>
<feature type="transmembrane region" description="Helical" evidence="1">
    <location>
        <begin position="7"/>
        <end position="32"/>
    </location>
</feature>
<dbReference type="Proteomes" id="UP000254255">
    <property type="component" value="Unassembled WGS sequence"/>
</dbReference>
<feature type="transmembrane region" description="Helical" evidence="1">
    <location>
        <begin position="52"/>
        <end position="75"/>
    </location>
</feature>
<evidence type="ECO:0000313" key="2">
    <source>
        <dbReference type="EMBL" id="STL59081.1"/>
    </source>
</evidence>
<reference evidence="2 3" key="1">
    <citation type="submission" date="2018-06" db="EMBL/GenBank/DDBJ databases">
        <authorList>
            <consortium name="Pathogen Informatics"/>
            <person name="Doyle S."/>
        </authorList>
    </citation>
    <scope>NUCLEOTIDE SEQUENCE [LARGE SCALE GENOMIC DNA]</scope>
    <source>
        <strain evidence="2 3">NCTC13148</strain>
    </source>
</reference>
<protein>
    <submittedName>
        <fullName evidence="2">Uncharacterized protein</fullName>
    </submittedName>
</protein>
<proteinExistence type="predicted"/>
<name>A0A377BBV2_ECOLX</name>
<keyword evidence="1" id="KW-0812">Transmembrane</keyword>
<dbReference type="AlphaFoldDB" id="A0A377BBV2"/>
<accession>A0A377BBV2</accession>
<dbReference type="EMBL" id="UGET01000001">
    <property type="protein sequence ID" value="STL59081.1"/>
    <property type="molecule type" value="Genomic_DNA"/>
</dbReference>
<sequence length="109" mass="12370">MTEQERGLIFLCSLLGPIPFVWFITAKFTYGINSETAHYLVPYLLKNTFNLWPLWAAIIAGVVIGLCGFIGFIIYDKGRVYKGPRFKRILRGTKLARASTLAEKNKGKR</sequence>
<keyword evidence="1" id="KW-0472">Membrane</keyword>
<organism evidence="2 3">
    <name type="scientific">Escherichia coli</name>
    <dbReference type="NCBI Taxonomy" id="562"/>
    <lineage>
        <taxon>Bacteria</taxon>
        <taxon>Pseudomonadati</taxon>
        <taxon>Pseudomonadota</taxon>
        <taxon>Gammaproteobacteria</taxon>
        <taxon>Enterobacterales</taxon>
        <taxon>Enterobacteriaceae</taxon>
        <taxon>Escherichia</taxon>
    </lineage>
</organism>